<evidence type="ECO:0000313" key="2">
    <source>
        <dbReference type="Proteomes" id="UP000324222"/>
    </source>
</evidence>
<dbReference type="EMBL" id="VSRR010012829">
    <property type="protein sequence ID" value="MPC55025.1"/>
    <property type="molecule type" value="Genomic_DNA"/>
</dbReference>
<sequence>MTREALLCISEIRWPPHAVEGLGDGMEVRGTQQHSSLTTCGRVYCVQVQHIMKLDQMFAIVPHGQTLPKAHHHLALLWPPCARL</sequence>
<reference evidence="1 2" key="1">
    <citation type="submission" date="2019-05" db="EMBL/GenBank/DDBJ databases">
        <title>Another draft genome of Portunus trituberculatus and its Hox gene families provides insights of decapod evolution.</title>
        <authorList>
            <person name="Jeong J.-H."/>
            <person name="Song I."/>
            <person name="Kim S."/>
            <person name="Choi T."/>
            <person name="Kim D."/>
            <person name="Ryu S."/>
            <person name="Kim W."/>
        </authorList>
    </citation>
    <scope>NUCLEOTIDE SEQUENCE [LARGE SCALE GENOMIC DNA]</scope>
    <source>
        <tissue evidence="1">Muscle</tissue>
    </source>
</reference>
<organism evidence="1 2">
    <name type="scientific">Portunus trituberculatus</name>
    <name type="common">Swimming crab</name>
    <name type="synonym">Neptunus trituberculatus</name>
    <dbReference type="NCBI Taxonomy" id="210409"/>
    <lineage>
        <taxon>Eukaryota</taxon>
        <taxon>Metazoa</taxon>
        <taxon>Ecdysozoa</taxon>
        <taxon>Arthropoda</taxon>
        <taxon>Crustacea</taxon>
        <taxon>Multicrustacea</taxon>
        <taxon>Malacostraca</taxon>
        <taxon>Eumalacostraca</taxon>
        <taxon>Eucarida</taxon>
        <taxon>Decapoda</taxon>
        <taxon>Pleocyemata</taxon>
        <taxon>Brachyura</taxon>
        <taxon>Eubrachyura</taxon>
        <taxon>Portunoidea</taxon>
        <taxon>Portunidae</taxon>
        <taxon>Portuninae</taxon>
        <taxon>Portunus</taxon>
    </lineage>
</organism>
<dbReference type="Proteomes" id="UP000324222">
    <property type="component" value="Unassembled WGS sequence"/>
</dbReference>
<protein>
    <submittedName>
        <fullName evidence="1">Uncharacterized protein</fullName>
    </submittedName>
</protein>
<dbReference type="AlphaFoldDB" id="A0A5B7GCD8"/>
<comment type="caution">
    <text evidence="1">The sequence shown here is derived from an EMBL/GenBank/DDBJ whole genome shotgun (WGS) entry which is preliminary data.</text>
</comment>
<evidence type="ECO:0000313" key="1">
    <source>
        <dbReference type="EMBL" id="MPC55025.1"/>
    </source>
</evidence>
<proteinExistence type="predicted"/>
<name>A0A5B7GCD8_PORTR</name>
<gene>
    <name evidence="1" type="ORF">E2C01_048956</name>
</gene>
<accession>A0A5B7GCD8</accession>
<keyword evidence="2" id="KW-1185">Reference proteome</keyword>